<gene>
    <name evidence="2" type="ORF">LX32DRAFT_128481</name>
</gene>
<proteinExistence type="predicted"/>
<dbReference type="AlphaFoldDB" id="A0AAD9M4J4"/>
<sequence>MREGLPGRPHHTPGPHRPGMSILLVLALTLYGLTCLEYLRHVSQDFRSAFAHISSVTKQIFIVTERIEVTQFTS</sequence>
<evidence type="ECO:0000313" key="3">
    <source>
        <dbReference type="Proteomes" id="UP001232148"/>
    </source>
</evidence>
<keyword evidence="3" id="KW-1185">Reference proteome</keyword>
<keyword evidence="1" id="KW-0472">Membrane</keyword>
<keyword evidence="1" id="KW-1133">Transmembrane helix</keyword>
<protein>
    <submittedName>
        <fullName evidence="2">Uncharacterized protein</fullName>
    </submittedName>
</protein>
<accession>A0AAD9M4J4</accession>
<dbReference type="EMBL" id="MU842825">
    <property type="protein sequence ID" value="KAK2033014.1"/>
    <property type="molecule type" value="Genomic_DNA"/>
</dbReference>
<evidence type="ECO:0000256" key="1">
    <source>
        <dbReference type="SAM" id="Phobius"/>
    </source>
</evidence>
<organism evidence="2 3">
    <name type="scientific">Colletotrichum zoysiae</name>
    <dbReference type="NCBI Taxonomy" id="1216348"/>
    <lineage>
        <taxon>Eukaryota</taxon>
        <taxon>Fungi</taxon>
        <taxon>Dikarya</taxon>
        <taxon>Ascomycota</taxon>
        <taxon>Pezizomycotina</taxon>
        <taxon>Sordariomycetes</taxon>
        <taxon>Hypocreomycetidae</taxon>
        <taxon>Glomerellales</taxon>
        <taxon>Glomerellaceae</taxon>
        <taxon>Colletotrichum</taxon>
        <taxon>Colletotrichum graminicola species complex</taxon>
    </lineage>
</organism>
<name>A0AAD9M4J4_9PEZI</name>
<feature type="transmembrane region" description="Helical" evidence="1">
    <location>
        <begin position="20"/>
        <end position="39"/>
    </location>
</feature>
<dbReference type="Proteomes" id="UP001232148">
    <property type="component" value="Unassembled WGS sequence"/>
</dbReference>
<keyword evidence="1" id="KW-0812">Transmembrane</keyword>
<reference evidence="2" key="1">
    <citation type="submission" date="2021-06" db="EMBL/GenBank/DDBJ databases">
        <title>Comparative genomics, transcriptomics and evolutionary studies reveal genomic signatures of adaptation to plant cell wall in hemibiotrophic fungi.</title>
        <authorList>
            <consortium name="DOE Joint Genome Institute"/>
            <person name="Baroncelli R."/>
            <person name="Diaz J.F."/>
            <person name="Benocci T."/>
            <person name="Peng M."/>
            <person name="Battaglia E."/>
            <person name="Haridas S."/>
            <person name="Andreopoulos W."/>
            <person name="Labutti K."/>
            <person name="Pangilinan J."/>
            <person name="Floch G.L."/>
            <person name="Makela M.R."/>
            <person name="Henrissat B."/>
            <person name="Grigoriev I.V."/>
            <person name="Crouch J.A."/>
            <person name="De Vries R.P."/>
            <person name="Sukno S.A."/>
            <person name="Thon M.R."/>
        </authorList>
    </citation>
    <scope>NUCLEOTIDE SEQUENCE</scope>
    <source>
        <strain evidence="2">MAFF235873</strain>
    </source>
</reference>
<evidence type="ECO:0000313" key="2">
    <source>
        <dbReference type="EMBL" id="KAK2033014.1"/>
    </source>
</evidence>
<comment type="caution">
    <text evidence="2">The sequence shown here is derived from an EMBL/GenBank/DDBJ whole genome shotgun (WGS) entry which is preliminary data.</text>
</comment>